<dbReference type="Proteomes" id="UP000239833">
    <property type="component" value="Chromosome"/>
</dbReference>
<accession>A0A2L1UJ24</accession>
<protein>
    <submittedName>
        <fullName evidence="1">Putative membrane protein YdgH</fullName>
    </submittedName>
</protein>
<proteinExistence type="predicted"/>
<sequence length="95" mass="10776">MPNEKVKKLENYLPCLVDNHYCRSLATMPNLDQLVREKGQITIPKMEQSNVANEMIKQMDKKSGGTEIIAVFNSGSEKALTNEQKEQISSVIYMN</sequence>
<name>A0A2L1UJ24_9BACL</name>
<dbReference type="AlphaFoldDB" id="A0A2L1UJ24"/>
<dbReference type="EMBL" id="CP019655">
    <property type="protein sequence ID" value="AVF28424.1"/>
    <property type="molecule type" value="Genomic_DNA"/>
</dbReference>
<reference evidence="2" key="1">
    <citation type="submission" date="2017-02" db="EMBL/GenBank/DDBJ databases">
        <title>Delineation of Paenibacillus larvae strains originating from foulbrood outbreaks.</title>
        <authorList>
            <person name="Beims H."/>
            <person name="Bunk B."/>
            <person name="Sproeer C."/>
            <person name="Mohr K.I."/>
            <person name="Pradella S."/>
            <person name="Guenther G."/>
            <person name="Rohde M."/>
            <person name="von der Ohe W."/>
            <person name="Steinert M."/>
        </authorList>
    </citation>
    <scope>NUCLEOTIDE SEQUENCE [LARGE SCALE GENOMIC DNA]</scope>
    <source>
        <strain evidence="2">Eric_III</strain>
    </source>
</reference>
<gene>
    <name evidence="1" type="primary">ydgH_1</name>
    <name evidence="1" type="ORF">ERICIII_04365</name>
</gene>
<organism evidence="1 2">
    <name type="scientific">Paenibacillus larvae subsp. larvae</name>
    <dbReference type="NCBI Taxonomy" id="147375"/>
    <lineage>
        <taxon>Bacteria</taxon>
        <taxon>Bacillati</taxon>
        <taxon>Bacillota</taxon>
        <taxon>Bacilli</taxon>
        <taxon>Bacillales</taxon>
        <taxon>Paenibacillaceae</taxon>
        <taxon>Paenibacillus</taxon>
    </lineage>
</organism>
<evidence type="ECO:0000313" key="2">
    <source>
        <dbReference type="Proteomes" id="UP000239833"/>
    </source>
</evidence>
<evidence type="ECO:0000313" key="1">
    <source>
        <dbReference type="EMBL" id="AVF28424.1"/>
    </source>
</evidence>